<evidence type="ECO:0000256" key="1">
    <source>
        <dbReference type="SAM" id="Phobius"/>
    </source>
</evidence>
<protein>
    <submittedName>
        <fullName evidence="2">NnrS family protein</fullName>
    </submittedName>
</protein>
<accession>A0A432Z349</accession>
<evidence type="ECO:0000313" key="3">
    <source>
        <dbReference type="Proteomes" id="UP000287022"/>
    </source>
</evidence>
<keyword evidence="3" id="KW-1185">Reference proteome</keyword>
<dbReference type="AlphaFoldDB" id="A0A432Z349"/>
<feature type="transmembrane region" description="Helical" evidence="1">
    <location>
        <begin position="176"/>
        <end position="197"/>
    </location>
</feature>
<proteinExistence type="predicted"/>
<evidence type="ECO:0000313" key="2">
    <source>
        <dbReference type="EMBL" id="RUO72316.1"/>
    </source>
</evidence>
<dbReference type="STRING" id="1122124.GCA_000423165_01761"/>
<feature type="transmembrane region" description="Helical" evidence="1">
    <location>
        <begin position="338"/>
        <end position="360"/>
    </location>
</feature>
<feature type="transmembrane region" description="Helical" evidence="1">
    <location>
        <begin position="115"/>
        <end position="138"/>
    </location>
</feature>
<feature type="transmembrane region" description="Helical" evidence="1">
    <location>
        <begin position="241"/>
        <end position="260"/>
    </location>
</feature>
<dbReference type="Pfam" id="PF05940">
    <property type="entry name" value="NnrS"/>
    <property type="match status" value="1"/>
</dbReference>
<feature type="transmembrane region" description="Helical" evidence="1">
    <location>
        <begin position="92"/>
        <end position="109"/>
    </location>
</feature>
<sequence length="400" mass="44581">MQITDLTVEQRMWPLLRQAFRPFFLLGASFSVIAMVLWLLGLERQVELPWYGHLLFWHSHEMLFGFVSAIVVGFLLTAVQNWTGLRATHGKTLLVLVLLWLLGRLSFAVGQALPAWVTVALDMSFLPSAALLLALPLVKIGQSRNLFFVPVLLLLTLCNGLMHYGHLAARYDVQRAGITGAILLITLLIAIIGGRVIPMFTANGTQTPRVNALPWLDRLALAPLWAIVVLHLTMLSGALPAVALAALYAIAGVALLVRCLRWRFDRTLKVPLVWSLHLAYLFIPLGLLSLAWHYFSGDFMLSRLHHWLLVGAMGSMILSMMARVSLGHSGRPLTLHGWMPMAFALLIGAAVVRVLGFWLYPENIMLSYWVAGVAWIIAYLSYVVIYWPILTRPRADGRPG</sequence>
<dbReference type="Proteomes" id="UP000287022">
    <property type="component" value="Unassembled WGS sequence"/>
</dbReference>
<keyword evidence="1" id="KW-1133">Transmembrane helix</keyword>
<feature type="transmembrane region" description="Helical" evidence="1">
    <location>
        <begin position="366"/>
        <end position="389"/>
    </location>
</feature>
<reference evidence="3" key="1">
    <citation type="journal article" date="2018" name="Front. Microbiol.">
        <title>Genome-Based Analysis Reveals the Taxonomy and Diversity of the Family Idiomarinaceae.</title>
        <authorList>
            <person name="Liu Y."/>
            <person name="Lai Q."/>
            <person name="Shao Z."/>
        </authorList>
    </citation>
    <scope>NUCLEOTIDE SEQUENCE [LARGE SCALE GENOMIC DNA]</scope>
    <source>
        <strain evidence="3">c121</strain>
    </source>
</reference>
<comment type="caution">
    <text evidence="2">The sequence shown here is derived from an EMBL/GenBank/DDBJ whole genome shotgun (WGS) entry which is preliminary data.</text>
</comment>
<organism evidence="2 3">
    <name type="scientific">Pseudidiomarina sediminum</name>
    <dbReference type="NCBI Taxonomy" id="431675"/>
    <lineage>
        <taxon>Bacteria</taxon>
        <taxon>Pseudomonadati</taxon>
        <taxon>Pseudomonadota</taxon>
        <taxon>Gammaproteobacteria</taxon>
        <taxon>Alteromonadales</taxon>
        <taxon>Idiomarinaceae</taxon>
        <taxon>Pseudidiomarina</taxon>
    </lineage>
</organism>
<name>A0A432Z349_9GAMM</name>
<feature type="transmembrane region" description="Helical" evidence="1">
    <location>
        <begin position="145"/>
        <end position="164"/>
    </location>
</feature>
<feature type="transmembrane region" description="Helical" evidence="1">
    <location>
        <begin position="20"/>
        <end position="42"/>
    </location>
</feature>
<feature type="transmembrane region" description="Helical" evidence="1">
    <location>
        <begin position="307"/>
        <end position="326"/>
    </location>
</feature>
<dbReference type="InterPro" id="IPR010266">
    <property type="entry name" value="NnrS"/>
</dbReference>
<feature type="transmembrane region" description="Helical" evidence="1">
    <location>
        <begin position="62"/>
        <end position="80"/>
    </location>
</feature>
<keyword evidence="1" id="KW-0812">Transmembrane</keyword>
<feature type="transmembrane region" description="Helical" evidence="1">
    <location>
        <begin position="272"/>
        <end position="295"/>
    </location>
</feature>
<feature type="transmembrane region" description="Helical" evidence="1">
    <location>
        <begin position="218"/>
        <end position="235"/>
    </location>
</feature>
<gene>
    <name evidence="2" type="ORF">CWI80_10790</name>
</gene>
<dbReference type="EMBL" id="PIQE01000003">
    <property type="protein sequence ID" value="RUO72316.1"/>
    <property type="molecule type" value="Genomic_DNA"/>
</dbReference>
<keyword evidence="1" id="KW-0472">Membrane</keyword>